<dbReference type="Proteomes" id="UP000297703">
    <property type="component" value="Unassembled WGS sequence"/>
</dbReference>
<reference evidence="2 3" key="2">
    <citation type="submission" date="2019-04" db="EMBL/GenBank/DDBJ databases">
        <title>The genome sequence of big-headed turtle.</title>
        <authorList>
            <person name="Gong S."/>
        </authorList>
    </citation>
    <scope>NUCLEOTIDE SEQUENCE [LARGE SCALE GENOMIC DNA]</scope>
    <source>
        <strain evidence="2">DO16091913</strain>
        <tissue evidence="2">Muscle</tissue>
    </source>
</reference>
<name>A0A4D9DRH4_9SAUR</name>
<proteinExistence type="predicted"/>
<dbReference type="EMBL" id="QXTE01000361">
    <property type="protein sequence ID" value="TFJ98901.1"/>
    <property type="molecule type" value="Genomic_DNA"/>
</dbReference>
<reference evidence="2 3" key="1">
    <citation type="submission" date="2019-04" db="EMBL/GenBank/DDBJ databases">
        <title>Draft genome of the big-headed turtle Platysternon megacephalum.</title>
        <authorList>
            <person name="Gong S."/>
        </authorList>
    </citation>
    <scope>NUCLEOTIDE SEQUENCE [LARGE SCALE GENOMIC DNA]</scope>
    <source>
        <strain evidence="2">DO16091913</strain>
        <tissue evidence="2">Muscle</tissue>
    </source>
</reference>
<organism evidence="2 3">
    <name type="scientific">Platysternon megacephalum</name>
    <name type="common">big-headed turtle</name>
    <dbReference type="NCBI Taxonomy" id="55544"/>
    <lineage>
        <taxon>Eukaryota</taxon>
        <taxon>Metazoa</taxon>
        <taxon>Chordata</taxon>
        <taxon>Craniata</taxon>
        <taxon>Vertebrata</taxon>
        <taxon>Euteleostomi</taxon>
        <taxon>Archelosauria</taxon>
        <taxon>Testudinata</taxon>
        <taxon>Testudines</taxon>
        <taxon>Cryptodira</taxon>
        <taxon>Durocryptodira</taxon>
        <taxon>Testudinoidea</taxon>
        <taxon>Platysternidae</taxon>
        <taxon>Platysternon</taxon>
    </lineage>
</organism>
<gene>
    <name evidence="2" type="ORF">DR999_PMT19135</name>
</gene>
<dbReference type="AlphaFoldDB" id="A0A4D9DRH4"/>
<comment type="caution">
    <text evidence="2">The sequence shown here is derived from an EMBL/GenBank/DDBJ whole genome shotgun (WGS) entry which is preliminary data.</text>
</comment>
<evidence type="ECO:0000313" key="2">
    <source>
        <dbReference type="EMBL" id="TFJ98901.1"/>
    </source>
</evidence>
<feature type="region of interest" description="Disordered" evidence="1">
    <location>
        <begin position="19"/>
        <end position="63"/>
    </location>
</feature>
<evidence type="ECO:0000256" key="1">
    <source>
        <dbReference type="SAM" id="MobiDB-lite"/>
    </source>
</evidence>
<evidence type="ECO:0000313" key="3">
    <source>
        <dbReference type="Proteomes" id="UP000297703"/>
    </source>
</evidence>
<keyword evidence="3" id="KW-1185">Reference proteome</keyword>
<accession>A0A4D9DRH4</accession>
<sequence length="113" mass="12162">MAKGWSHLWCHSVEGRRSQVWPGFGKSSPPMKHLSKGQISPHAPHPAAPAKAPQGRFSGCTQHAELSVRSGPSVWFGPSPSFRTTAFLAFVPKGPAQVGGSTEVCTWEASKLW</sequence>
<protein>
    <submittedName>
        <fullName evidence="2">Uncharacterized protein</fullName>
    </submittedName>
</protein>